<accession>A0A9N7TMX6</accession>
<keyword evidence="3" id="KW-1185">Reference proteome</keyword>
<evidence type="ECO:0000313" key="3">
    <source>
        <dbReference type="Proteomes" id="UP001153269"/>
    </source>
</evidence>
<protein>
    <submittedName>
        <fullName evidence="2">Uncharacterized protein</fullName>
    </submittedName>
</protein>
<comment type="caution">
    <text evidence="2">The sequence shown here is derived from an EMBL/GenBank/DDBJ whole genome shotgun (WGS) entry which is preliminary data.</text>
</comment>
<organism evidence="2 3">
    <name type="scientific">Pleuronectes platessa</name>
    <name type="common">European plaice</name>
    <dbReference type="NCBI Taxonomy" id="8262"/>
    <lineage>
        <taxon>Eukaryota</taxon>
        <taxon>Metazoa</taxon>
        <taxon>Chordata</taxon>
        <taxon>Craniata</taxon>
        <taxon>Vertebrata</taxon>
        <taxon>Euteleostomi</taxon>
        <taxon>Actinopterygii</taxon>
        <taxon>Neopterygii</taxon>
        <taxon>Teleostei</taxon>
        <taxon>Neoteleostei</taxon>
        <taxon>Acanthomorphata</taxon>
        <taxon>Carangaria</taxon>
        <taxon>Pleuronectiformes</taxon>
        <taxon>Pleuronectoidei</taxon>
        <taxon>Pleuronectidae</taxon>
        <taxon>Pleuronectes</taxon>
    </lineage>
</organism>
<reference evidence="2" key="1">
    <citation type="submission" date="2020-03" db="EMBL/GenBank/DDBJ databases">
        <authorList>
            <person name="Weist P."/>
        </authorList>
    </citation>
    <scope>NUCLEOTIDE SEQUENCE</scope>
</reference>
<dbReference type="Proteomes" id="UP001153269">
    <property type="component" value="Unassembled WGS sequence"/>
</dbReference>
<proteinExistence type="predicted"/>
<dbReference type="AlphaFoldDB" id="A0A9N7TMX6"/>
<sequence length="159" mass="17477">MEEEEGRAAELSAGRRRQSLSKVLKVRALPPQSRPADDDSRPNLPLVSGACDGFTFYSPQLLPVGIVIYFCALPSHATAGSIGHTRYIGGNRISKELVFNCFKKKHHHDRRRAVRLRTEWISSKFNAHVSSGDDADDDDGSQDGHGEDTRSLGMTSTPS</sequence>
<gene>
    <name evidence="2" type="ORF">PLEPLA_LOCUS2292</name>
</gene>
<dbReference type="EMBL" id="CADEAL010000113">
    <property type="protein sequence ID" value="CAB1414583.1"/>
    <property type="molecule type" value="Genomic_DNA"/>
</dbReference>
<name>A0A9N7TMX6_PLEPL</name>
<feature type="region of interest" description="Disordered" evidence="1">
    <location>
        <begin position="129"/>
        <end position="159"/>
    </location>
</feature>
<evidence type="ECO:0000256" key="1">
    <source>
        <dbReference type="SAM" id="MobiDB-lite"/>
    </source>
</evidence>
<evidence type="ECO:0000313" key="2">
    <source>
        <dbReference type="EMBL" id="CAB1414583.1"/>
    </source>
</evidence>